<gene>
    <name evidence="1" type="ORF">CTEN210_13078</name>
</gene>
<accession>A0AAD3D2W6</accession>
<evidence type="ECO:0000313" key="1">
    <source>
        <dbReference type="EMBL" id="GFH56602.1"/>
    </source>
</evidence>
<evidence type="ECO:0000313" key="2">
    <source>
        <dbReference type="Proteomes" id="UP001054902"/>
    </source>
</evidence>
<dbReference type="EMBL" id="BLLK01000054">
    <property type="protein sequence ID" value="GFH56602.1"/>
    <property type="molecule type" value="Genomic_DNA"/>
</dbReference>
<proteinExistence type="predicted"/>
<organism evidence="1 2">
    <name type="scientific">Chaetoceros tenuissimus</name>
    <dbReference type="NCBI Taxonomy" id="426638"/>
    <lineage>
        <taxon>Eukaryota</taxon>
        <taxon>Sar</taxon>
        <taxon>Stramenopiles</taxon>
        <taxon>Ochrophyta</taxon>
        <taxon>Bacillariophyta</taxon>
        <taxon>Coscinodiscophyceae</taxon>
        <taxon>Chaetocerotophycidae</taxon>
        <taxon>Chaetocerotales</taxon>
        <taxon>Chaetocerotaceae</taxon>
        <taxon>Chaetoceros</taxon>
    </lineage>
</organism>
<protein>
    <submittedName>
        <fullName evidence="1">Uncharacterized protein</fullName>
    </submittedName>
</protein>
<dbReference type="AlphaFoldDB" id="A0AAD3D2W6"/>
<dbReference type="Proteomes" id="UP001054902">
    <property type="component" value="Unassembled WGS sequence"/>
</dbReference>
<comment type="caution">
    <text evidence="1">The sequence shown here is derived from an EMBL/GenBank/DDBJ whole genome shotgun (WGS) entry which is preliminary data.</text>
</comment>
<name>A0AAD3D2W6_9STRA</name>
<reference evidence="1 2" key="1">
    <citation type="journal article" date="2021" name="Sci. Rep.">
        <title>The genome of the diatom Chaetoceros tenuissimus carries an ancient integrated fragment of an extant virus.</title>
        <authorList>
            <person name="Hongo Y."/>
            <person name="Kimura K."/>
            <person name="Takaki Y."/>
            <person name="Yoshida Y."/>
            <person name="Baba S."/>
            <person name="Kobayashi G."/>
            <person name="Nagasaki K."/>
            <person name="Hano T."/>
            <person name="Tomaru Y."/>
        </authorList>
    </citation>
    <scope>NUCLEOTIDE SEQUENCE [LARGE SCALE GENOMIC DNA]</scope>
    <source>
        <strain evidence="1 2">NIES-3715</strain>
    </source>
</reference>
<keyword evidence="2" id="KW-1185">Reference proteome</keyword>
<sequence>MDDTLTFTAFVKNVLGVTIARAHTELVAYIPILITISEADIDEFIKQVHSSNSGHAAAQHIVDMPALADNLKDYPLLSKIEQIVMPSMMLKVLLLWIRLS</sequence>